<protein>
    <submittedName>
        <fullName evidence="1">N-acetylmuramoyl-L-alanine amidase family 2</fullName>
    </submittedName>
</protein>
<dbReference type="PATRIC" id="fig|1405.8.peg.775"/>
<evidence type="ECO:0000313" key="1">
    <source>
        <dbReference type="EMBL" id="KFM98630.1"/>
    </source>
</evidence>
<accession>A0A090Z2K4</accession>
<reference evidence="1 2" key="1">
    <citation type="submission" date="2014-04" db="EMBL/GenBank/DDBJ databases">
        <authorList>
            <person name="Bishop-Lilly K.A."/>
            <person name="Broomall S.M."/>
            <person name="Chain P.S."/>
            <person name="Chertkov O."/>
            <person name="Coyne S.R."/>
            <person name="Daligault H.E."/>
            <person name="Davenport K.W."/>
            <person name="Erkkila T."/>
            <person name="Frey K.G."/>
            <person name="Gibbons H.S."/>
            <person name="Gu W."/>
            <person name="Jaissle J."/>
            <person name="Johnson S.L."/>
            <person name="Koroleva G.I."/>
            <person name="Ladner J.T."/>
            <person name="Lo C.-C."/>
            <person name="Minogue T.D."/>
            <person name="Munk C."/>
            <person name="Palacios G.F."/>
            <person name="Redden C.L."/>
            <person name="Rosenzweig C.N."/>
            <person name="Scholz M.B."/>
            <person name="Teshima H."/>
            <person name="Xu Y."/>
        </authorList>
    </citation>
    <scope>NUCLEOTIDE SEQUENCE [LARGE SCALE GENOMIC DNA]</scope>
    <source>
        <strain evidence="1 2">BHP</strain>
    </source>
</reference>
<sequence length="115" mass="13132">MSIRLRKGPGTSYSKIRQLNKPAGYVVWAEKDGWLNLGREQWIKYDSSYIKFDKKSTVDSFIVGKRVVFEVNSLRFYDSPFWQDIDVAETVDTGLGFTIDTKVTVIGSVTVQITQ</sequence>
<dbReference type="EMBL" id="JMQC01000008">
    <property type="protein sequence ID" value="KFM98630.1"/>
    <property type="molecule type" value="Genomic_DNA"/>
</dbReference>
<dbReference type="Gene3D" id="2.30.30.40">
    <property type="entry name" value="SH3 Domains"/>
    <property type="match status" value="1"/>
</dbReference>
<proteinExistence type="predicted"/>
<gene>
    <name evidence="1" type="ORF">DJ93_601</name>
</gene>
<dbReference type="AlphaFoldDB" id="A0A090Z2K4"/>
<organism evidence="1 2">
    <name type="scientific">Bacillus clarus</name>
    <dbReference type="NCBI Taxonomy" id="2338372"/>
    <lineage>
        <taxon>Bacteria</taxon>
        <taxon>Bacillati</taxon>
        <taxon>Bacillota</taxon>
        <taxon>Bacilli</taxon>
        <taxon>Bacillales</taxon>
        <taxon>Bacillaceae</taxon>
        <taxon>Bacillus</taxon>
        <taxon>Bacillus cereus group</taxon>
    </lineage>
</organism>
<name>A0A090Z2K4_9BACI</name>
<evidence type="ECO:0000313" key="2">
    <source>
        <dbReference type="Proteomes" id="UP000029389"/>
    </source>
</evidence>
<dbReference type="Proteomes" id="UP000029389">
    <property type="component" value="Unassembled WGS sequence"/>
</dbReference>
<comment type="caution">
    <text evidence="1">The sequence shown here is derived from an EMBL/GenBank/DDBJ whole genome shotgun (WGS) entry which is preliminary data.</text>
</comment>